<evidence type="ECO:0000313" key="3">
    <source>
        <dbReference type="Proteomes" id="UP001370758"/>
    </source>
</evidence>
<feature type="region of interest" description="Disordered" evidence="1">
    <location>
        <begin position="180"/>
        <end position="239"/>
    </location>
</feature>
<dbReference type="InterPro" id="IPR011990">
    <property type="entry name" value="TPR-like_helical_dom_sf"/>
</dbReference>
<proteinExistence type="predicted"/>
<evidence type="ECO:0000313" key="2">
    <source>
        <dbReference type="EMBL" id="KAK6503513.1"/>
    </source>
</evidence>
<name>A0AAV9W7J5_9PEZI</name>
<reference evidence="2 3" key="1">
    <citation type="submission" date="2023-08" db="EMBL/GenBank/DDBJ databases">
        <authorList>
            <person name="Palmer J.M."/>
        </authorList>
    </citation>
    <scope>NUCLEOTIDE SEQUENCE [LARGE SCALE GENOMIC DNA]</scope>
    <source>
        <strain evidence="2 3">TWF481</strain>
    </source>
</reference>
<feature type="compositionally biased region" description="Acidic residues" evidence="1">
    <location>
        <begin position="191"/>
        <end position="210"/>
    </location>
</feature>
<comment type="caution">
    <text evidence="2">The sequence shown here is derived from an EMBL/GenBank/DDBJ whole genome shotgun (WGS) entry which is preliminary data.</text>
</comment>
<accession>A0AAV9W7J5</accession>
<dbReference type="SUPFAM" id="SSF48452">
    <property type="entry name" value="TPR-like"/>
    <property type="match status" value="1"/>
</dbReference>
<sequence>MPKRPHPPPPGRRKKTPKVWCLKRRMIAVELEESGERWRSGDVAKAGRFFVQAIAAYESTLARYPDNFDARYNRARLQYTLTQLPLPTTFFPATSTAESRLLSAVEAHRECNDLEKNSSDILFNYGQTLHSLGEFYSNKPESEEDDDEDESREIARLERAKAAFEQSWETLRQCLTVQEGEYKSQSLNPLPEDDDMNDEEEGDSSEEAEDGGIKLPTAERRNSSASSRSSNSAGGNSTQWATILEPTTKLSILDTALTMLEVQTAILSTLSSSPHLTRKLITQSHLENLTSHASSTLQNYILPIASTLHTPETSQLLSLEPTEIKEKELESLLSRANFLTALSETKYHLSLSTPDLWESDLKSAFSPFQLHENDPIDPTTSWMTLCDRSTAYTTLSTTIHPSHPLKSWKLLSTIPVQDLTSAVKLAPEKEKPGIYLARGNLELLRSRVNAEPALRGKEVLLKNAGVYYRGVIAAAGSGLIGAVDGVKVKELAEEAKIKESIIKLELEGDILPLKTIIRGGVAREAVWRILKTAVEEGLFGREILTPVETVLRA</sequence>
<dbReference type="Proteomes" id="UP001370758">
    <property type="component" value="Unassembled WGS sequence"/>
</dbReference>
<feature type="compositionally biased region" description="Low complexity" evidence="1">
    <location>
        <begin position="223"/>
        <end position="237"/>
    </location>
</feature>
<dbReference type="Gene3D" id="1.25.40.10">
    <property type="entry name" value="Tetratricopeptide repeat domain"/>
    <property type="match status" value="1"/>
</dbReference>
<protein>
    <submittedName>
        <fullName evidence="2">Uncharacterized protein</fullName>
    </submittedName>
</protein>
<dbReference type="EMBL" id="JAVHJL010000005">
    <property type="protein sequence ID" value="KAK6503513.1"/>
    <property type="molecule type" value="Genomic_DNA"/>
</dbReference>
<keyword evidence="3" id="KW-1185">Reference proteome</keyword>
<organism evidence="2 3">
    <name type="scientific">Arthrobotrys musiformis</name>
    <dbReference type="NCBI Taxonomy" id="47236"/>
    <lineage>
        <taxon>Eukaryota</taxon>
        <taxon>Fungi</taxon>
        <taxon>Dikarya</taxon>
        <taxon>Ascomycota</taxon>
        <taxon>Pezizomycotina</taxon>
        <taxon>Orbiliomycetes</taxon>
        <taxon>Orbiliales</taxon>
        <taxon>Orbiliaceae</taxon>
        <taxon>Arthrobotrys</taxon>
    </lineage>
</organism>
<evidence type="ECO:0000256" key="1">
    <source>
        <dbReference type="SAM" id="MobiDB-lite"/>
    </source>
</evidence>
<dbReference type="AlphaFoldDB" id="A0AAV9W7J5"/>
<gene>
    <name evidence="2" type="ORF">TWF481_008529</name>
</gene>